<accession>A0A7V8V653</accession>
<feature type="chain" id="PRO_5031029695" evidence="1">
    <location>
        <begin position="22"/>
        <end position="378"/>
    </location>
</feature>
<reference evidence="2 3" key="1">
    <citation type="submission" date="2020-05" db="EMBL/GenBank/DDBJ databases">
        <title>Bremerella alba sp. nov., a novel planctomycete isolated from the surface of the macroalga Fucus spiralis.</title>
        <authorList>
            <person name="Godinho O."/>
            <person name="Botelho R."/>
            <person name="Albuquerque L."/>
            <person name="Wiegand S."/>
            <person name="Da Costa M.S."/>
            <person name="Lobo-Da-Cunha A."/>
            <person name="Jogler C."/>
            <person name="Lage O.M."/>
        </authorList>
    </citation>
    <scope>NUCLEOTIDE SEQUENCE [LARGE SCALE GENOMIC DNA]</scope>
    <source>
        <strain evidence="2 3">FF15</strain>
    </source>
</reference>
<comment type="caution">
    <text evidence="2">The sequence shown here is derived from an EMBL/GenBank/DDBJ whole genome shotgun (WGS) entry which is preliminary data.</text>
</comment>
<evidence type="ECO:0000313" key="2">
    <source>
        <dbReference type="EMBL" id="MBA2115561.1"/>
    </source>
</evidence>
<evidence type="ECO:0000256" key="1">
    <source>
        <dbReference type="SAM" id="SignalP"/>
    </source>
</evidence>
<dbReference type="EMBL" id="JABRWO010000007">
    <property type="protein sequence ID" value="MBA2115561.1"/>
    <property type="molecule type" value="Genomic_DNA"/>
</dbReference>
<dbReference type="Proteomes" id="UP000551616">
    <property type="component" value="Unassembled WGS sequence"/>
</dbReference>
<organism evidence="2 3">
    <name type="scientific">Bremerella alba</name>
    <dbReference type="NCBI Taxonomy" id="980252"/>
    <lineage>
        <taxon>Bacteria</taxon>
        <taxon>Pseudomonadati</taxon>
        <taxon>Planctomycetota</taxon>
        <taxon>Planctomycetia</taxon>
        <taxon>Pirellulales</taxon>
        <taxon>Pirellulaceae</taxon>
        <taxon>Bremerella</taxon>
    </lineage>
</organism>
<dbReference type="RefSeq" id="WP_207396992.1">
    <property type="nucleotide sequence ID" value="NZ_JABRWO010000007.1"/>
</dbReference>
<name>A0A7V8V653_9BACT</name>
<keyword evidence="1" id="KW-0732">Signal</keyword>
<sequence>MRIHFTCLLLLIACATPSILAEETFRTDTSEDEKLPWYQTEPGQFPPEGSAHYFAGELVGKDHVHRTGTIRVSRTDKQRRSHWDLPIDFRLLPYGSLAYHGSPATLKDIPIGTHLHGLWYVKDEGEETKSLFYNRKSIEADFTKVFRLVDDFTYYQEKNRLWQVENVDLKEMKLQLVGQAEGEDKPTVIALDLTPATRVYLGKQIASLKDIEPGQKVLFNLTWATLYGVGRCTDLWLDEESRQIAQAQQLAQHRLHQKDRGLAGIIDAVDNQKRILTVTLFGGIDAGLFDDLKPKSTAQVCVSEPTLQIYDQVNDKKGGPILSVDPIEKQPGSSGIQVRVQTSLLLEGYRPGRIVRIFPSGWPIVALPEEETLWPERD</sequence>
<gene>
    <name evidence="2" type="ORF">HOV93_27430</name>
</gene>
<feature type="signal peptide" evidence="1">
    <location>
        <begin position="1"/>
        <end position="21"/>
    </location>
</feature>
<dbReference type="AlphaFoldDB" id="A0A7V8V653"/>
<evidence type="ECO:0000313" key="3">
    <source>
        <dbReference type="Proteomes" id="UP000551616"/>
    </source>
</evidence>
<protein>
    <submittedName>
        <fullName evidence="2">Uncharacterized protein</fullName>
    </submittedName>
</protein>
<keyword evidence="3" id="KW-1185">Reference proteome</keyword>
<proteinExistence type="predicted"/>